<dbReference type="SUPFAM" id="SSF54695">
    <property type="entry name" value="POZ domain"/>
    <property type="match status" value="1"/>
</dbReference>
<dbReference type="InterPro" id="IPR011333">
    <property type="entry name" value="SKP1/BTB/POZ_sf"/>
</dbReference>
<comment type="caution">
    <text evidence="1">The sequence shown here is derived from an EMBL/GenBank/DDBJ whole genome shotgun (WGS) entry which is preliminary data.</text>
</comment>
<accession>A0A397J2L6</accession>
<reference evidence="1 2" key="1">
    <citation type="submission" date="2018-08" db="EMBL/GenBank/DDBJ databases">
        <title>Genome and evolution of the arbuscular mycorrhizal fungus Diversispora epigaea (formerly Glomus versiforme) and its bacterial endosymbionts.</title>
        <authorList>
            <person name="Sun X."/>
            <person name="Fei Z."/>
            <person name="Harrison M."/>
        </authorList>
    </citation>
    <scope>NUCLEOTIDE SEQUENCE [LARGE SCALE GENOMIC DNA]</scope>
    <source>
        <strain evidence="1 2">IT104</strain>
    </source>
</reference>
<protein>
    <recommendedName>
        <fullName evidence="3">BTB domain-containing protein</fullName>
    </recommendedName>
</protein>
<proteinExistence type="predicted"/>
<dbReference type="EMBL" id="PQFF01000109">
    <property type="protein sequence ID" value="RHZ81617.1"/>
    <property type="molecule type" value="Genomic_DNA"/>
</dbReference>
<gene>
    <name evidence="1" type="ORF">Glove_117g62</name>
</gene>
<sequence length="96" mass="10910">MNSANYDKTSKQKEFFSHYNNSFATSSFWLVNSEIQLGLTKRFLEGYQSNISAQIFDVILKYIYGGIVNLESLAADELELGELANKVENFLIETKA</sequence>
<dbReference type="AlphaFoldDB" id="A0A397J2L6"/>
<evidence type="ECO:0008006" key="3">
    <source>
        <dbReference type="Google" id="ProtNLM"/>
    </source>
</evidence>
<evidence type="ECO:0000313" key="1">
    <source>
        <dbReference type="EMBL" id="RHZ81617.1"/>
    </source>
</evidence>
<dbReference type="Gene3D" id="3.30.710.10">
    <property type="entry name" value="Potassium Channel Kv1.1, Chain A"/>
    <property type="match status" value="1"/>
</dbReference>
<organism evidence="1 2">
    <name type="scientific">Diversispora epigaea</name>
    <dbReference type="NCBI Taxonomy" id="1348612"/>
    <lineage>
        <taxon>Eukaryota</taxon>
        <taxon>Fungi</taxon>
        <taxon>Fungi incertae sedis</taxon>
        <taxon>Mucoromycota</taxon>
        <taxon>Glomeromycotina</taxon>
        <taxon>Glomeromycetes</taxon>
        <taxon>Diversisporales</taxon>
        <taxon>Diversisporaceae</taxon>
        <taxon>Diversispora</taxon>
    </lineage>
</organism>
<dbReference type="Proteomes" id="UP000266861">
    <property type="component" value="Unassembled WGS sequence"/>
</dbReference>
<evidence type="ECO:0000313" key="2">
    <source>
        <dbReference type="Proteomes" id="UP000266861"/>
    </source>
</evidence>
<keyword evidence="2" id="KW-1185">Reference proteome</keyword>
<name>A0A397J2L6_9GLOM</name>